<dbReference type="Proteomes" id="UP000324797">
    <property type="component" value="Unassembled WGS sequence"/>
</dbReference>
<evidence type="ECO:0000313" key="1">
    <source>
        <dbReference type="EMBL" id="TYO64530.1"/>
    </source>
</evidence>
<sequence>MIIKDFTSLPGFNAIRDASNVAAMVFKNRSDRRQALTVIMANRTPLEEQTGADLIYYNETYGAFVLVQYKAME</sequence>
<organism evidence="1 2">
    <name type="scientific">Bradyrhizobium hipponense</name>
    <dbReference type="NCBI Taxonomy" id="2605638"/>
    <lineage>
        <taxon>Bacteria</taxon>
        <taxon>Pseudomonadati</taxon>
        <taxon>Pseudomonadota</taxon>
        <taxon>Alphaproteobacteria</taxon>
        <taxon>Hyphomicrobiales</taxon>
        <taxon>Nitrobacteraceae</taxon>
        <taxon>Bradyrhizobium</taxon>
    </lineage>
</organism>
<dbReference type="AlphaFoldDB" id="A0A5S4YJG5"/>
<name>A0A5S4YJG5_9BRAD</name>
<comment type="caution">
    <text evidence="1">The sequence shown here is derived from an EMBL/GenBank/DDBJ whole genome shotgun (WGS) entry which is preliminary data.</text>
</comment>
<keyword evidence="2" id="KW-1185">Reference proteome</keyword>
<gene>
    <name evidence="1" type="ORF">FXV83_21440</name>
</gene>
<proteinExistence type="predicted"/>
<evidence type="ECO:0000313" key="2">
    <source>
        <dbReference type="Proteomes" id="UP000324797"/>
    </source>
</evidence>
<accession>A0A5S4YJG5</accession>
<dbReference type="RefSeq" id="WP_210250743.1">
    <property type="nucleotide sequence ID" value="NZ_VSTH01000071.1"/>
</dbReference>
<dbReference type="EMBL" id="VSTH01000071">
    <property type="protein sequence ID" value="TYO64530.1"/>
    <property type="molecule type" value="Genomic_DNA"/>
</dbReference>
<protein>
    <submittedName>
        <fullName evidence="1">Uncharacterized protein</fullName>
    </submittedName>
</protein>
<reference evidence="1 2" key="1">
    <citation type="submission" date="2019-08" db="EMBL/GenBank/DDBJ databases">
        <title>Bradyrhizobium hipponensis sp. nov., a rhizobium isolated from a Lupinus angustifolius root nodule in Tunisia.</title>
        <authorList>
            <person name="Off K."/>
            <person name="Rejili M."/>
            <person name="Mars M."/>
            <person name="Brachmann A."/>
            <person name="Marin M."/>
        </authorList>
    </citation>
    <scope>NUCLEOTIDE SEQUENCE [LARGE SCALE GENOMIC DNA]</scope>
    <source>
        <strain evidence="2">aSej3</strain>
    </source>
</reference>
<feature type="non-terminal residue" evidence="1">
    <location>
        <position position="73"/>
    </location>
</feature>